<name>A0A1J5PNZ1_9ZZZZ</name>
<evidence type="ECO:0000256" key="2">
    <source>
        <dbReference type="ARBA" id="ARBA00022448"/>
    </source>
</evidence>
<keyword evidence="6 8" id="KW-0472">Membrane</keyword>
<reference evidence="10" key="1">
    <citation type="submission" date="2016-10" db="EMBL/GenBank/DDBJ databases">
        <title>Sequence of Gallionella enrichment culture.</title>
        <authorList>
            <person name="Poehlein A."/>
            <person name="Muehling M."/>
            <person name="Daniel R."/>
        </authorList>
    </citation>
    <scope>NUCLEOTIDE SEQUENCE</scope>
</reference>
<evidence type="ECO:0000256" key="8">
    <source>
        <dbReference type="SAM" id="Phobius"/>
    </source>
</evidence>
<sequence>MPRDATVLAPDRASVEPSPGRPASRDTRSARRVGAALLGPVALLASWQLVVGLAPDASIVSPSDVARAAVAAWTRGDLPSALTTSLGRGVVGFVLAVVVGTPLALAVARVHWFRTAFGPLLKGLVVLPSVAWVPAAVLWFGLTDATVYFVVLMGSVPSVVNGLVAGMDQVPPLYRRVGTVLGAGPLAMTRHVILPAALPAYVTGLRQGWAFSWRSLMGAELIAGGGRLGVGLGALLQEGRALGDLGTVLVAMLLILTVGVLAELLAFAPLESRLARRRGLAPRSAR</sequence>
<evidence type="ECO:0000256" key="5">
    <source>
        <dbReference type="ARBA" id="ARBA00022989"/>
    </source>
</evidence>
<feature type="transmembrane region" description="Helical" evidence="8">
    <location>
        <begin position="86"/>
        <end position="108"/>
    </location>
</feature>
<evidence type="ECO:0000256" key="1">
    <source>
        <dbReference type="ARBA" id="ARBA00004651"/>
    </source>
</evidence>
<dbReference type="GO" id="GO:0005886">
    <property type="term" value="C:plasma membrane"/>
    <property type="evidence" value="ECO:0007669"/>
    <property type="project" value="UniProtKB-SubCell"/>
</dbReference>
<dbReference type="SUPFAM" id="SSF161098">
    <property type="entry name" value="MetI-like"/>
    <property type="match status" value="1"/>
</dbReference>
<dbReference type="EMBL" id="MLJW01002922">
    <property type="protein sequence ID" value="OIQ73294.1"/>
    <property type="molecule type" value="Genomic_DNA"/>
</dbReference>
<organism evidence="10">
    <name type="scientific">mine drainage metagenome</name>
    <dbReference type="NCBI Taxonomy" id="410659"/>
    <lineage>
        <taxon>unclassified sequences</taxon>
        <taxon>metagenomes</taxon>
        <taxon>ecological metagenomes</taxon>
    </lineage>
</organism>
<dbReference type="PANTHER" id="PTHR30151">
    <property type="entry name" value="ALKANE SULFONATE ABC TRANSPORTER-RELATED, MEMBRANE SUBUNIT"/>
    <property type="match status" value="1"/>
</dbReference>
<dbReference type="PANTHER" id="PTHR30151:SF40">
    <property type="entry name" value="TRANSPORT SYSTEM INTEGRAL MEMBRANE PROTEIN"/>
    <property type="match status" value="1"/>
</dbReference>
<keyword evidence="2" id="KW-0813">Transport</keyword>
<keyword evidence="3" id="KW-1003">Cell membrane</keyword>
<evidence type="ECO:0000259" key="9">
    <source>
        <dbReference type="PROSITE" id="PS50928"/>
    </source>
</evidence>
<evidence type="ECO:0000313" key="10">
    <source>
        <dbReference type="EMBL" id="OIQ73294.1"/>
    </source>
</evidence>
<feature type="transmembrane region" description="Helical" evidence="8">
    <location>
        <begin position="147"/>
        <end position="166"/>
    </location>
</feature>
<feature type="transmembrane region" description="Helical" evidence="8">
    <location>
        <begin position="248"/>
        <end position="268"/>
    </location>
</feature>
<feature type="domain" description="ABC transmembrane type-1" evidence="9">
    <location>
        <begin position="82"/>
        <end position="266"/>
    </location>
</feature>
<dbReference type="PROSITE" id="PS50928">
    <property type="entry name" value="ABC_TM1"/>
    <property type="match status" value="1"/>
</dbReference>
<dbReference type="AlphaFoldDB" id="A0A1J5PNZ1"/>
<comment type="subcellular location">
    <subcellularLocation>
        <location evidence="1">Cell membrane</location>
        <topology evidence="1">Multi-pass membrane protein</topology>
    </subcellularLocation>
</comment>
<evidence type="ECO:0000256" key="4">
    <source>
        <dbReference type="ARBA" id="ARBA00022692"/>
    </source>
</evidence>
<dbReference type="CDD" id="cd06261">
    <property type="entry name" value="TM_PBP2"/>
    <property type="match status" value="1"/>
</dbReference>
<protein>
    <submittedName>
        <fullName evidence="10">Bicarbonate transport system permease protein CmpB</fullName>
    </submittedName>
</protein>
<dbReference type="Gene3D" id="1.10.3720.10">
    <property type="entry name" value="MetI-like"/>
    <property type="match status" value="1"/>
</dbReference>
<feature type="transmembrane region" description="Helical" evidence="8">
    <location>
        <begin position="120"/>
        <end position="141"/>
    </location>
</feature>
<dbReference type="InterPro" id="IPR035906">
    <property type="entry name" value="MetI-like_sf"/>
</dbReference>
<keyword evidence="5 8" id="KW-1133">Transmembrane helix</keyword>
<feature type="transmembrane region" description="Helical" evidence="8">
    <location>
        <begin position="33"/>
        <end position="54"/>
    </location>
</feature>
<dbReference type="InterPro" id="IPR000515">
    <property type="entry name" value="MetI-like"/>
</dbReference>
<accession>A0A1J5PNZ1</accession>
<evidence type="ECO:0000256" key="6">
    <source>
        <dbReference type="ARBA" id="ARBA00023136"/>
    </source>
</evidence>
<feature type="region of interest" description="Disordered" evidence="7">
    <location>
        <begin position="1"/>
        <end position="29"/>
    </location>
</feature>
<dbReference type="GO" id="GO:0055085">
    <property type="term" value="P:transmembrane transport"/>
    <property type="evidence" value="ECO:0007669"/>
    <property type="project" value="InterPro"/>
</dbReference>
<gene>
    <name evidence="10" type="primary">cmpB_13</name>
    <name evidence="10" type="ORF">GALL_450720</name>
</gene>
<evidence type="ECO:0000256" key="3">
    <source>
        <dbReference type="ARBA" id="ARBA00022475"/>
    </source>
</evidence>
<comment type="caution">
    <text evidence="10">The sequence shown here is derived from an EMBL/GenBank/DDBJ whole genome shotgun (WGS) entry which is preliminary data.</text>
</comment>
<evidence type="ECO:0000256" key="7">
    <source>
        <dbReference type="SAM" id="MobiDB-lite"/>
    </source>
</evidence>
<dbReference type="Pfam" id="PF00528">
    <property type="entry name" value="BPD_transp_1"/>
    <property type="match status" value="1"/>
</dbReference>
<proteinExistence type="predicted"/>
<keyword evidence="4 8" id="KW-0812">Transmembrane</keyword>